<comment type="caution">
    <text evidence="1">The sequence shown here is derived from an EMBL/GenBank/DDBJ whole genome shotgun (WGS) entry which is preliminary data.</text>
</comment>
<dbReference type="AlphaFoldDB" id="A0AAD2CJ82"/>
<gene>
    <name evidence="1" type="ORF">CYCCA115_LOCUS4698</name>
</gene>
<proteinExistence type="predicted"/>
<name>A0AAD2CJ82_9STRA</name>
<protein>
    <submittedName>
        <fullName evidence="1">Uncharacterized protein</fullName>
    </submittedName>
</protein>
<dbReference type="Proteomes" id="UP001295423">
    <property type="component" value="Unassembled WGS sequence"/>
</dbReference>
<keyword evidence="2" id="KW-1185">Reference proteome</keyword>
<evidence type="ECO:0000313" key="2">
    <source>
        <dbReference type="Proteomes" id="UP001295423"/>
    </source>
</evidence>
<accession>A0AAD2CJ82</accession>
<dbReference type="EMBL" id="CAKOGP040000458">
    <property type="protein sequence ID" value="CAJ1935363.1"/>
    <property type="molecule type" value="Genomic_DNA"/>
</dbReference>
<evidence type="ECO:0000313" key="1">
    <source>
        <dbReference type="EMBL" id="CAJ1935363.1"/>
    </source>
</evidence>
<sequence length="633" mass="72002">MAPPNPDDGTEDYVQAAAPILHHAISHPDDIEKNKSWRAGFMDDHNINPAKLANSLYPEGIRTTKELVLEKRYICKNQNNDGPPTLNDIFRSVARVFIDDMERVGLSITWNKRSRTPWFNELGALKGKATNVVAEGRFAKGASIQFYCSRCMAANRLGLVANCRFIDLTNQTTKAPNDEEKSTEAGETIDLKAGKKTGPVLLDDLMMKVEEMYYHSSECDTQNTATFRHYINNYSCQFSIPFHWIFGDRYNKAVATINNQPKVVPHWSTSLKEDDEAKKKVAGLTQTIREEPDYWKNFGEPIDFGEADYVFDDRGYLLLPGAPLHKELTPRMHQMSMARLMYTIVSRLGIENVASPFALDLEKMKEMWQYSLMGEKKKKNFLGMYTENKSFDVQLKEAAALFGGNEREVCGPEPIHQFCHVDHAGAIDMVHKDKEKYSFVPGSVIVPLEKEGREIYIRTLEHRVLIPNGDILIFRGDLPHGGITSRVSGSPQKVALHAHLDSKSVDRTQQLIGLSSGVDHYLPQEHLMLHDVDQTIHSFLESHRSLNSKMGDFFCRRGDGVDKFLDRASHPQDVQMAKEFKSLLEDLNRTHNTYQRVNRISEKRGWTADACADVPTRRSKRSAVINRERLKDL</sequence>
<reference evidence="1" key="1">
    <citation type="submission" date="2023-08" db="EMBL/GenBank/DDBJ databases">
        <authorList>
            <person name="Audoor S."/>
            <person name="Bilcke G."/>
        </authorList>
    </citation>
    <scope>NUCLEOTIDE SEQUENCE</scope>
</reference>
<organism evidence="1 2">
    <name type="scientific">Cylindrotheca closterium</name>
    <dbReference type="NCBI Taxonomy" id="2856"/>
    <lineage>
        <taxon>Eukaryota</taxon>
        <taxon>Sar</taxon>
        <taxon>Stramenopiles</taxon>
        <taxon>Ochrophyta</taxon>
        <taxon>Bacillariophyta</taxon>
        <taxon>Bacillariophyceae</taxon>
        <taxon>Bacillariophycidae</taxon>
        <taxon>Bacillariales</taxon>
        <taxon>Bacillariaceae</taxon>
        <taxon>Cylindrotheca</taxon>
    </lineage>
</organism>